<feature type="domain" description="ParB-like N-terminal" evidence="1">
    <location>
        <begin position="11"/>
        <end position="102"/>
    </location>
</feature>
<sequence>MSNLPTDRELRMVPIDRIDVLNPRERDPEVFAKIVENIRAIGLKKPITVTPRAGTDGAERYLLVCGEGRLTAFRVLGETRIPALVVDATDEDAYLMSLSENIARRKYRALELLSGIGLLKEKGHSAGEIAEKIGVGVGYVRDILILLDKGEERLLTAVHRGQMGLNTAISIARAGDDENAIQNALQEAYDAGTLRGRQLIEVRRLLQRRRQLGRSTSRAMPRKISNVPSSSLVRTYQTEIMRQQVMVRRASLAQEQLLFILGALHRLIADENFTNLLRAEGLDAVPKYLSDRIVTAAPIA</sequence>
<gene>
    <name evidence="2" type="ORF">WKW80_32460</name>
</gene>
<proteinExistence type="predicted"/>
<dbReference type="PANTHER" id="PTHR33375:SF1">
    <property type="entry name" value="CHROMOSOME-PARTITIONING PROTEIN PARB-RELATED"/>
    <property type="match status" value="1"/>
</dbReference>
<reference evidence="2 3" key="1">
    <citation type="submission" date="2024-03" db="EMBL/GenBank/DDBJ databases">
        <title>Novel species of the genus Variovorax.</title>
        <authorList>
            <person name="Liu Q."/>
            <person name="Xin Y.-H."/>
        </authorList>
    </citation>
    <scope>NUCLEOTIDE SEQUENCE [LARGE SCALE GENOMIC DNA]</scope>
    <source>
        <strain evidence="2 3">KACC 18501</strain>
    </source>
</reference>
<name>A0ABU8W9H7_9BURK</name>
<dbReference type="RefSeq" id="WP_340367711.1">
    <property type="nucleotide sequence ID" value="NZ_JBBKZV010000039.1"/>
</dbReference>
<dbReference type="InterPro" id="IPR011111">
    <property type="entry name" value="Plasmid_RepB"/>
</dbReference>
<dbReference type="SUPFAM" id="SSF109709">
    <property type="entry name" value="KorB DNA-binding domain-like"/>
    <property type="match status" value="1"/>
</dbReference>
<dbReference type="PANTHER" id="PTHR33375">
    <property type="entry name" value="CHROMOSOME-PARTITIONING PROTEIN PARB-RELATED"/>
    <property type="match status" value="1"/>
</dbReference>
<dbReference type="InterPro" id="IPR036086">
    <property type="entry name" value="ParB/Sulfiredoxin_sf"/>
</dbReference>
<dbReference type="SMART" id="SM00470">
    <property type="entry name" value="ParB"/>
    <property type="match status" value="1"/>
</dbReference>
<dbReference type="Proteomes" id="UP001363010">
    <property type="component" value="Unassembled WGS sequence"/>
</dbReference>
<dbReference type="InterPro" id="IPR003115">
    <property type="entry name" value="ParB_N"/>
</dbReference>
<evidence type="ECO:0000259" key="1">
    <source>
        <dbReference type="SMART" id="SM00470"/>
    </source>
</evidence>
<protein>
    <submittedName>
        <fullName evidence="2">Plasmid partitioning protein RepB C-terminal domain-containing protein</fullName>
    </submittedName>
</protein>
<dbReference type="CDD" id="cd16411">
    <property type="entry name" value="ParB_N_like"/>
    <property type="match status" value="1"/>
</dbReference>
<dbReference type="Gene3D" id="3.90.1530.30">
    <property type="match status" value="1"/>
</dbReference>
<evidence type="ECO:0000313" key="3">
    <source>
        <dbReference type="Proteomes" id="UP001363010"/>
    </source>
</evidence>
<dbReference type="Gene3D" id="1.10.10.2830">
    <property type="match status" value="1"/>
</dbReference>
<keyword evidence="3" id="KW-1185">Reference proteome</keyword>
<accession>A0ABU8W9H7</accession>
<dbReference type="Pfam" id="PF02195">
    <property type="entry name" value="ParB_N"/>
    <property type="match status" value="1"/>
</dbReference>
<comment type="caution">
    <text evidence="2">The sequence shown here is derived from an EMBL/GenBank/DDBJ whole genome shotgun (WGS) entry which is preliminary data.</text>
</comment>
<dbReference type="Pfam" id="PF07506">
    <property type="entry name" value="RepB"/>
    <property type="match status" value="1"/>
</dbReference>
<evidence type="ECO:0000313" key="2">
    <source>
        <dbReference type="EMBL" id="MEJ8826674.1"/>
    </source>
</evidence>
<dbReference type="EMBL" id="JBBKZV010000039">
    <property type="protein sequence ID" value="MEJ8826674.1"/>
    <property type="molecule type" value="Genomic_DNA"/>
</dbReference>
<organism evidence="2 3">
    <name type="scientific">Variovorax humicola</name>
    <dbReference type="NCBI Taxonomy" id="1769758"/>
    <lineage>
        <taxon>Bacteria</taxon>
        <taxon>Pseudomonadati</taxon>
        <taxon>Pseudomonadota</taxon>
        <taxon>Betaproteobacteria</taxon>
        <taxon>Burkholderiales</taxon>
        <taxon>Comamonadaceae</taxon>
        <taxon>Variovorax</taxon>
    </lineage>
</organism>
<dbReference type="SUPFAM" id="SSF110849">
    <property type="entry name" value="ParB/Sulfiredoxin"/>
    <property type="match status" value="1"/>
</dbReference>
<dbReference type="InterPro" id="IPR050336">
    <property type="entry name" value="Chromosome_partition/occlusion"/>
</dbReference>